<evidence type="ECO:0000313" key="2">
    <source>
        <dbReference type="EMBL" id="SHE34522.1"/>
    </source>
</evidence>
<comment type="caution">
    <text evidence="2">The sequence shown here is derived from an EMBL/GenBank/DDBJ whole genome shotgun (WGS) entry which is preliminary data.</text>
</comment>
<feature type="domain" description="Type III restriction enzyme C-terminal endonuclease" evidence="1">
    <location>
        <begin position="45"/>
        <end position="157"/>
    </location>
</feature>
<protein>
    <submittedName>
        <fullName evidence="2">Type III restriction enzyme</fullName>
    </submittedName>
</protein>
<sequence>MINNEIGTTLIENIKYNLTEETYDNSIFTIKKFEGKLDENVIKVEKHIYNYLKFDSKIERKFAESVLEIGTEIKVYAKLPSDFKIETPVGNYNPDWAIVIQNGDEKKIYFIAETKGSLDSMEIREKERLKIEYAKKHFEILNSIFEDKKIKYGVVDNYDALMKIVK</sequence>
<keyword evidence="3" id="KW-1185">Reference proteome</keyword>
<dbReference type="Pfam" id="PF19778">
    <property type="entry name" value="RE_endonuc"/>
    <property type="match status" value="1"/>
</dbReference>
<dbReference type="EMBL" id="FQUI01000002">
    <property type="protein sequence ID" value="SHE34522.1"/>
    <property type="molecule type" value="Genomic_DNA"/>
</dbReference>
<dbReference type="InterPro" id="IPR045572">
    <property type="entry name" value="RE_endonuc_C"/>
</dbReference>
<dbReference type="AlphaFoldDB" id="A0A1M4SQR0"/>
<gene>
    <name evidence="2" type="ORF">SAMN02745164_00266</name>
</gene>
<dbReference type="Proteomes" id="UP000184334">
    <property type="component" value="Unassembled WGS sequence"/>
</dbReference>
<dbReference type="GO" id="GO:0015668">
    <property type="term" value="F:type III site-specific deoxyribonuclease activity"/>
    <property type="evidence" value="ECO:0007669"/>
    <property type="project" value="InterPro"/>
</dbReference>
<accession>A0A1M4SQR0</accession>
<dbReference type="STRING" id="1122195.SAMN02745164_00266"/>
<evidence type="ECO:0000259" key="1">
    <source>
        <dbReference type="Pfam" id="PF19778"/>
    </source>
</evidence>
<proteinExistence type="predicted"/>
<name>A0A1M4SQR0_MARH1</name>
<reference evidence="2" key="1">
    <citation type="submission" date="2016-11" db="EMBL/GenBank/DDBJ databases">
        <authorList>
            <person name="Varghese N."/>
            <person name="Submissions S."/>
        </authorList>
    </citation>
    <scope>NUCLEOTIDE SEQUENCE [LARGE SCALE GENOMIC DNA]</scope>
    <source>
        <strain evidence="2">DSM 16785</strain>
    </source>
</reference>
<dbReference type="OrthoDB" id="9804145at2"/>
<evidence type="ECO:0000313" key="3">
    <source>
        <dbReference type="Proteomes" id="UP000184334"/>
    </source>
</evidence>
<dbReference type="RefSeq" id="WP_072862629.1">
    <property type="nucleotide sequence ID" value="NZ_FQUI01000002.1"/>
</dbReference>
<organism evidence="2 3">
    <name type="scientific">Marinitoga hydrogenitolerans (strain DSM 16785 / JCM 12826 / AT1271)</name>
    <dbReference type="NCBI Taxonomy" id="1122195"/>
    <lineage>
        <taxon>Bacteria</taxon>
        <taxon>Thermotogati</taxon>
        <taxon>Thermotogota</taxon>
        <taxon>Thermotogae</taxon>
        <taxon>Petrotogales</taxon>
        <taxon>Petrotogaceae</taxon>
        <taxon>Marinitoga</taxon>
    </lineage>
</organism>